<evidence type="ECO:0000256" key="2">
    <source>
        <dbReference type="ARBA" id="ARBA00022475"/>
    </source>
</evidence>
<dbReference type="InterPro" id="IPR003593">
    <property type="entry name" value="AAA+_ATPase"/>
</dbReference>
<keyword evidence="1" id="KW-0813">Transport</keyword>
<dbReference type="Gene3D" id="3.40.50.300">
    <property type="entry name" value="P-loop containing nucleotide triphosphate hydrolases"/>
    <property type="match status" value="1"/>
</dbReference>
<keyword evidence="3" id="KW-0410">Iron transport</keyword>
<evidence type="ECO:0000256" key="1">
    <source>
        <dbReference type="ARBA" id="ARBA00022448"/>
    </source>
</evidence>
<keyword evidence="8" id="KW-0472">Membrane</keyword>
<dbReference type="AlphaFoldDB" id="A0A9X7V292"/>
<dbReference type="InterPro" id="IPR050093">
    <property type="entry name" value="ABC_SmlMolc_Importer"/>
</dbReference>
<dbReference type="InterPro" id="IPR017871">
    <property type="entry name" value="ABC_transporter-like_CS"/>
</dbReference>
<dbReference type="InterPro" id="IPR027417">
    <property type="entry name" value="P-loop_NTPase"/>
</dbReference>
<evidence type="ECO:0000256" key="7">
    <source>
        <dbReference type="ARBA" id="ARBA00023065"/>
    </source>
</evidence>
<dbReference type="PROSITE" id="PS50893">
    <property type="entry name" value="ABC_TRANSPORTER_2"/>
    <property type="match status" value="1"/>
</dbReference>
<evidence type="ECO:0000313" key="10">
    <source>
        <dbReference type="EMBL" id="QQD24304.1"/>
    </source>
</evidence>
<feature type="domain" description="ABC transporter" evidence="9">
    <location>
        <begin position="6"/>
        <end position="238"/>
    </location>
</feature>
<accession>A0A9X7V292</accession>
<dbReference type="GO" id="GO:0015408">
    <property type="term" value="F:ABC-type ferric iron transporter activity"/>
    <property type="evidence" value="ECO:0007669"/>
    <property type="project" value="InterPro"/>
</dbReference>
<dbReference type="PANTHER" id="PTHR42781">
    <property type="entry name" value="SPERMIDINE/PUTRESCINE IMPORT ATP-BINDING PROTEIN POTA"/>
    <property type="match status" value="1"/>
</dbReference>
<dbReference type="GO" id="GO:0016020">
    <property type="term" value="C:membrane"/>
    <property type="evidence" value="ECO:0007669"/>
    <property type="project" value="InterPro"/>
</dbReference>
<dbReference type="PROSITE" id="PS00211">
    <property type="entry name" value="ABC_TRANSPORTER_1"/>
    <property type="match status" value="1"/>
</dbReference>
<keyword evidence="6" id="KW-0408">Iron</keyword>
<gene>
    <name evidence="10" type="ORF">GJQ55_07355</name>
</gene>
<reference evidence="10 11" key="1">
    <citation type="submission" date="2019-11" db="EMBL/GenBank/DDBJ databases">
        <title>Venatorbacter sp. nov. a predator of Campylobacter and other Gram-negative bacteria.</title>
        <authorList>
            <person name="Saeedi A."/>
            <person name="Cummings N.J."/>
            <person name="Connerton I.F."/>
            <person name="Connerton P.L."/>
        </authorList>
    </citation>
    <scope>NUCLEOTIDE SEQUENCE [LARGE SCALE GENOMIC DNA]</scope>
    <source>
        <strain evidence="10">XL5</strain>
    </source>
</reference>
<name>A0A9X7V292_9GAMM</name>
<dbReference type="FunFam" id="3.40.50.300:FF:000425">
    <property type="entry name" value="Probable ABC transporter, ATP-binding subunit"/>
    <property type="match status" value="1"/>
</dbReference>
<evidence type="ECO:0000256" key="4">
    <source>
        <dbReference type="ARBA" id="ARBA00022741"/>
    </source>
</evidence>
<keyword evidence="7" id="KW-0406">Ion transport</keyword>
<evidence type="ECO:0000256" key="3">
    <source>
        <dbReference type="ARBA" id="ARBA00022496"/>
    </source>
</evidence>
<keyword evidence="11" id="KW-1185">Reference proteome</keyword>
<keyword evidence="4" id="KW-0547">Nucleotide-binding</keyword>
<evidence type="ECO:0000259" key="9">
    <source>
        <dbReference type="PROSITE" id="PS50893"/>
    </source>
</evidence>
<dbReference type="RefSeq" id="WP_228344344.1">
    <property type="nucleotide sequence ID" value="NZ_CP046056.1"/>
</dbReference>
<dbReference type="SMART" id="SM00382">
    <property type="entry name" value="AAA"/>
    <property type="match status" value="1"/>
</dbReference>
<dbReference type="SUPFAM" id="SSF52540">
    <property type="entry name" value="P-loop containing nucleoside triphosphate hydrolases"/>
    <property type="match status" value="1"/>
</dbReference>
<keyword evidence="2" id="KW-1003">Cell membrane</keyword>
<evidence type="ECO:0000256" key="5">
    <source>
        <dbReference type="ARBA" id="ARBA00022840"/>
    </source>
</evidence>
<evidence type="ECO:0000256" key="8">
    <source>
        <dbReference type="ARBA" id="ARBA00023136"/>
    </source>
</evidence>
<dbReference type="InterPro" id="IPR003439">
    <property type="entry name" value="ABC_transporter-like_ATP-bd"/>
</dbReference>
<dbReference type="PANTHER" id="PTHR42781:SF4">
    <property type="entry name" value="SPERMIDINE_PUTRESCINE IMPORT ATP-BINDING PROTEIN POTA"/>
    <property type="match status" value="1"/>
</dbReference>
<dbReference type="Proteomes" id="UP000596074">
    <property type="component" value="Chromosome"/>
</dbReference>
<dbReference type="EMBL" id="CP046056">
    <property type="protein sequence ID" value="QQD24304.1"/>
    <property type="molecule type" value="Genomic_DNA"/>
</dbReference>
<dbReference type="GO" id="GO:0016887">
    <property type="term" value="F:ATP hydrolysis activity"/>
    <property type="evidence" value="ECO:0007669"/>
    <property type="project" value="InterPro"/>
</dbReference>
<dbReference type="KEGG" id="vcw:GJQ55_07355"/>
<organism evidence="10 11">
    <name type="scientific">Venatoribacter cucullus</name>
    <dbReference type="NCBI Taxonomy" id="2661630"/>
    <lineage>
        <taxon>Bacteria</taxon>
        <taxon>Pseudomonadati</taxon>
        <taxon>Pseudomonadota</taxon>
        <taxon>Gammaproteobacteria</taxon>
        <taxon>Oceanospirillales</taxon>
        <taxon>Oceanospirillaceae</taxon>
        <taxon>Venatoribacter</taxon>
    </lineage>
</organism>
<keyword evidence="5 10" id="KW-0067">ATP-binding</keyword>
<evidence type="ECO:0000313" key="11">
    <source>
        <dbReference type="Proteomes" id="UP000596074"/>
    </source>
</evidence>
<dbReference type="InterPro" id="IPR015853">
    <property type="entry name" value="ABC_transpr_FbpC"/>
</dbReference>
<dbReference type="GO" id="GO:0015697">
    <property type="term" value="P:quaternary ammonium group transport"/>
    <property type="evidence" value="ECO:0007669"/>
    <property type="project" value="UniProtKB-ARBA"/>
</dbReference>
<sequence>MPTPLLQIQQLSLSYGPMTVLQDFSLTLQRGEILCLLGPSGCGKTSVLKSIAGLTPGARGDIRIGTDTVLSAQYSMPAEERRVGFIFQDYALFPHLTVAENVRYGLQDLTAAEQQQRCLEVLQLTELDTLAGRYPHELSGGQQQRLALARALAPRPRLLLMDEPFSNIDALVKQRMMSDLRQLLRQQDISVIFVTHAKDEAFAFADRMAVMLDGRIAQTGTVFDVRNQPASVAVAQIMESGNLLQASQAARYLHSPQLHSDRDDAVWLLQPHWLWAEADDQGPAELLGTQLTQHHIRLELRMPEGEIWYVDQHELPDWQPGQKLRLHYQQPPYLIPLH</sequence>
<evidence type="ECO:0000256" key="6">
    <source>
        <dbReference type="ARBA" id="ARBA00023004"/>
    </source>
</evidence>
<dbReference type="CDD" id="cd03259">
    <property type="entry name" value="ABC_Carb_Solutes_like"/>
    <property type="match status" value="1"/>
</dbReference>
<dbReference type="GO" id="GO:0005524">
    <property type="term" value="F:ATP binding"/>
    <property type="evidence" value="ECO:0007669"/>
    <property type="project" value="UniProtKB-KW"/>
</dbReference>
<protein>
    <submittedName>
        <fullName evidence="10">ATP-binding cassette domain-containing protein</fullName>
    </submittedName>
</protein>
<dbReference type="Pfam" id="PF00005">
    <property type="entry name" value="ABC_tran"/>
    <property type="match status" value="1"/>
</dbReference>
<proteinExistence type="predicted"/>